<sequence length="1393" mass="152965">MFTCPSCESEVKQGQKFCGECGSKIDLSIYLKTAVSICQGQQSEGTQCGTELTTAVKFCPECSPPVPKDINEQADNVDPDGSGQGQVDNASLQGSIKITEEAVSKLNTYDAQTTLNSSQPNPENMAGGLASADISHPNPASMPGGQASTANNKPHPASMPGGQASTANNKPNPASMPGGQASTNSSQPNLASMPGGQVTTDSSQPNLASMPGGQVTTNSSQPNPASMPGGQVTTDSSQPNPASMPGGQVTTESSQPNPASMPEGQVTIDSSQPNPASMPGGQASTDSSQPNPANMAGGQASTDSSQPNPANMAGGLASTDSSQPNPANMAGGLASTDSSQPNPANMAGGLASADSSQPNPAKMEGGQESANSSQPNPRNMPEGQASTDNNTATPNQQNEAKLMEKTIPNQSLTGNQSMSESSETFQSANISTHVNVNEQQQPVFGGAIKERIKEGNQEEAKSELPLKRFQDSFIFKGSKTVETGEIKINKSMVEKQATGNDGHQEDNKGQVQRSDAQQNMQLTETSDNPNNDTSGLTNDDQKMDDQKNGTTMQQTLNQNNGTPTQQNDAEKQQLVITKKVETDGQGHGADGQQILKLDEKQDNLENLNKGNDAIGNEGVIQKHHQMMKVQIVQRVEIQRKIVKMLLQAEKERTNQRTKIKESKKKERKEESKKENNKQKGEFQQQNSDMANAACSKATGTVDTIGDTHTNLTGNQGQPTPNKIFAEVTAPSASKIPKPENKNPLARSHIDVCFHVIVAPTILANPEKDVVVVAFEKLTDGWDSKRIDEYMKQLKEDAEVAILAFQPAWQLKCFSGEGVNGEEMISKVAEIDSGLRKLYVQTTYLMDGQIFNSVFSKILVHHLNQQMVEIEKLDTRQLDAEARSLCLLAAVTITHFVVEYQINLQPMEKDCYITESVLRFTRDIARLTIDPSWMCCVPIIHFMGKYSKPFEDGPTKINHDDDNPVWWGISKYADDVDYFKAKTEWDSEKACPYFEVDYLLPRTMLASLKLEVLHAVVTTHNIPTDISLASTIFYLKKLYGVDKGLVRKLIVHVSKQCYSDKLDVSIAGLVNAYRTYRIAADLLTQSLKLPITNKAFHLPATETFLTSLDTFDKIQEKLEPKRNEYTNLNMLWNEALKVKIPSGRIKDVYIKHLADSLRTILQKMGSEEELIEIYLDHSDSFVGVVQEILSKVAFKCKCFGGYCQELLKKFVDIIQDYIQQLLQGNIVIRDLINLSNKHDNFQKVLIAMKIENAENIMMTIKVRIKEFDAFKTAVQIIQQFVYYTDTSIMETKLKVFSNPAMVPLSQLVKTVILEDLKNDIEHYRPIVTVFELSSEDLAILPKIPAYCKGFLFLKIWEKKGIELERKNGKLLPLNEVFLKFGNHHLNYGRICVSN</sequence>
<feature type="compositionally biased region" description="Polar residues" evidence="1">
    <location>
        <begin position="231"/>
        <end position="241"/>
    </location>
</feature>
<feature type="region of interest" description="Disordered" evidence="1">
    <location>
        <begin position="69"/>
        <end position="89"/>
    </location>
</feature>
<feature type="compositionally biased region" description="Polar residues" evidence="1">
    <location>
        <begin position="282"/>
        <end position="292"/>
    </location>
</feature>
<keyword evidence="4" id="KW-1185">Reference proteome</keyword>
<dbReference type="Proteomes" id="UP000683360">
    <property type="component" value="Unassembled WGS sequence"/>
</dbReference>
<organism evidence="3 4">
    <name type="scientific">Mytilus edulis</name>
    <name type="common">Blue mussel</name>
    <dbReference type="NCBI Taxonomy" id="6550"/>
    <lineage>
        <taxon>Eukaryota</taxon>
        <taxon>Metazoa</taxon>
        <taxon>Spiralia</taxon>
        <taxon>Lophotrochozoa</taxon>
        <taxon>Mollusca</taxon>
        <taxon>Bivalvia</taxon>
        <taxon>Autobranchia</taxon>
        <taxon>Pteriomorphia</taxon>
        <taxon>Mytilida</taxon>
        <taxon>Mytiloidea</taxon>
        <taxon>Mytilidae</taxon>
        <taxon>Mytilinae</taxon>
        <taxon>Mytilus</taxon>
    </lineage>
</organism>
<feature type="compositionally biased region" description="Polar residues" evidence="1">
    <location>
        <begin position="368"/>
        <end position="377"/>
    </location>
</feature>
<feature type="compositionally biased region" description="Basic and acidic residues" evidence="1">
    <location>
        <begin position="651"/>
        <end position="680"/>
    </location>
</feature>
<evidence type="ECO:0000256" key="1">
    <source>
        <dbReference type="SAM" id="MobiDB-lite"/>
    </source>
</evidence>
<feature type="compositionally biased region" description="Polar residues" evidence="1">
    <location>
        <begin position="197"/>
        <end position="207"/>
    </location>
</feature>
<dbReference type="Pfam" id="PF12773">
    <property type="entry name" value="DZR"/>
    <property type="match status" value="1"/>
</dbReference>
<name>A0A8S3VC37_MYTED</name>
<dbReference type="EMBL" id="CAJPWZ010003121">
    <property type="protein sequence ID" value="CAG2252463.1"/>
    <property type="molecule type" value="Genomic_DNA"/>
</dbReference>
<feature type="compositionally biased region" description="Polar residues" evidence="1">
    <location>
        <begin position="509"/>
        <end position="538"/>
    </location>
</feature>
<reference evidence="3" key="1">
    <citation type="submission" date="2021-03" db="EMBL/GenBank/DDBJ databases">
        <authorList>
            <person name="Bekaert M."/>
        </authorList>
    </citation>
    <scope>NUCLEOTIDE SEQUENCE</scope>
</reference>
<feature type="compositionally biased region" description="Polar residues" evidence="1">
    <location>
        <begin position="163"/>
        <end position="172"/>
    </location>
</feature>
<accession>A0A8S3VC37</accession>
<feature type="compositionally biased region" description="Polar residues" evidence="1">
    <location>
        <begin position="214"/>
        <end position="224"/>
    </location>
</feature>
<evidence type="ECO:0000313" key="4">
    <source>
        <dbReference type="Proteomes" id="UP000683360"/>
    </source>
</evidence>
<evidence type="ECO:0000259" key="2">
    <source>
        <dbReference type="Pfam" id="PF12773"/>
    </source>
</evidence>
<evidence type="ECO:0000313" key="3">
    <source>
        <dbReference type="EMBL" id="CAG2252463.1"/>
    </source>
</evidence>
<protein>
    <recommendedName>
        <fullName evidence="2">DZANK-type domain-containing protein</fullName>
    </recommendedName>
</protein>
<comment type="caution">
    <text evidence="3">The sequence shown here is derived from an EMBL/GenBank/DDBJ whole genome shotgun (WGS) entry which is preliminary data.</text>
</comment>
<feature type="compositionally biased region" description="Polar residues" evidence="1">
    <location>
        <begin position="299"/>
        <end position="309"/>
    </location>
</feature>
<dbReference type="InterPro" id="IPR025874">
    <property type="entry name" value="DZR"/>
</dbReference>
<feature type="domain" description="DZANK-type" evidence="2">
    <location>
        <begin position="4"/>
        <end position="62"/>
    </location>
</feature>
<feature type="compositionally biased region" description="Polar residues" evidence="1">
    <location>
        <begin position="548"/>
        <end position="567"/>
    </location>
</feature>
<feature type="compositionally biased region" description="Polar residues" evidence="1">
    <location>
        <begin position="384"/>
        <end position="396"/>
    </location>
</feature>
<feature type="region of interest" description="Disordered" evidence="1">
    <location>
        <begin position="651"/>
        <end position="693"/>
    </location>
</feature>
<dbReference type="OrthoDB" id="10506042at2759"/>
<feature type="region of interest" description="Disordered" evidence="1">
    <location>
        <begin position="113"/>
        <end position="396"/>
    </location>
</feature>
<feature type="compositionally biased region" description="Polar residues" evidence="1">
    <location>
        <begin position="180"/>
        <end position="190"/>
    </location>
</feature>
<feature type="compositionally biased region" description="Polar residues" evidence="1">
    <location>
        <begin position="248"/>
        <end position="258"/>
    </location>
</feature>
<gene>
    <name evidence="3" type="ORF">MEDL_64049</name>
</gene>
<feature type="compositionally biased region" description="Polar residues" evidence="1">
    <location>
        <begin position="113"/>
        <end position="122"/>
    </location>
</feature>
<feature type="region of interest" description="Disordered" evidence="1">
    <location>
        <begin position="497"/>
        <end position="569"/>
    </location>
</feature>
<proteinExistence type="predicted"/>